<keyword evidence="7 8" id="KW-0998">Cell outer membrane</keyword>
<dbReference type="Pfam" id="PF13715">
    <property type="entry name" value="CarbopepD_reg_2"/>
    <property type="match status" value="1"/>
</dbReference>
<comment type="subcellular location">
    <subcellularLocation>
        <location evidence="1 8">Cell outer membrane</location>
        <topology evidence="1 8">Multi-pass membrane protein</topology>
    </subcellularLocation>
</comment>
<evidence type="ECO:0000313" key="13">
    <source>
        <dbReference type="Proteomes" id="UP000229433"/>
    </source>
</evidence>
<evidence type="ECO:0000256" key="6">
    <source>
        <dbReference type="ARBA" id="ARBA00023136"/>
    </source>
</evidence>
<evidence type="ECO:0000256" key="5">
    <source>
        <dbReference type="ARBA" id="ARBA00023077"/>
    </source>
</evidence>
<dbReference type="Pfam" id="PF07715">
    <property type="entry name" value="Plug"/>
    <property type="match status" value="1"/>
</dbReference>
<sequence>MQRNFTITVLFSCFILFVGYAQDIQVSGTVIDDQSTPLPGVSVQVEGTDKGTITDFDGNYSIEVTSGVNLVFSFVGFETQTLRVTGPVLNVTMTSGVALDQVVLIGTRNPSRTAVNSAVPVDVLSVSEIAESSPQITVTEILNYAAPSFSSNPQTISDGTDHIAPASLRGLGPDQVLVLINGKRRHKTALVNTNGTFGRGSVGTDLSAIPTNAIERIEILRDGAAAQYGSDAIAGVINIVLKKATNQLAIDMTTGANFTSENYDDSVDGEKINIGANYGLPIGEKGGFVNFTGNFNFRGATNRMRSFSGQIFTGYNSIERVANNDGFDLLDLQTDVDAIKDYAQSAGLPADVLAQVNAANSIPDLRTALNYDNTDTELGFRGLDRSDFNMRVGNSQLRGGQFFGNLEIPLGGEGDFKLYSFGGLGFKNGNAAGFYRLPFQSRNVTSVYLNGFLPEINSNIKDKAVAVGIRGKVGEWNVDLSNNTGINEFTYRISNSLNASLLNSTPFEADAGGYSYQENTSNLDVSRFYENIMSGLSIAFGAEYRVENYDIIPGKEVSYARYDTQGNVYDPTDPNSVVPVDFFGSGRPGGIQVFPGFAPNNVVDAYRNSVAGYLDVEADFTDTFRMTGALRYENFSDFGGTLNFKSSFLWKLNETFNLRGSVQSGFRAPSLHQIYYNSTSTLFVDGVPQEVGIFSNTSRVARVLNIAELKEETSLGYTAGFTAKVPDANLSFTVDGYLINIDDRVVLTGQFGPNGDPELQRLFSQANATQAAFFVNSVDTQTSGIDFVADHSANLGTDLRLKNTLSFTLSKTTIENINIPGPVRDADLAETYFDRTSELYIEAAVPRTKGSLTNSLFVGDKWNVFLRNTYFGEVEEATNNVEPNIDRIYSGKIVTDLSASYRFSKALKFTVGANNLLDVYPDMADPAFQSDGRFLYSRRSTQFGIDGRYLFARMNIVLD</sequence>
<proteinExistence type="inferred from homology"/>
<feature type="domain" description="TonB-dependent receptor plug" evidence="11">
    <location>
        <begin position="116"/>
        <end position="236"/>
    </location>
</feature>
<comment type="similarity">
    <text evidence="8 9">Belongs to the TonB-dependent receptor family.</text>
</comment>
<dbReference type="GO" id="GO:0009279">
    <property type="term" value="C:cell outer membrane"/>
    <property type="evidence" value="ECO:0007669"/>
    <property type="project" value="UniProtKB-SubCell"/>
</dbReference>
<evidence type="ECO:0000256" key="1">
    <source>
        <dbReference type="ARBA" id="ARBA00004571"/>
    </source>
</evidence>
<evidence type="ECO:0000256" key="7">
    <source>
        <dbReference type="ARBA" id="ARBA00023237"/>
    </source>
</evidence>
<name>A0A2G1VU93_9FLAO</name>
<evidence type="ECO:0000313" key="12">
    <source>
        <dbReference type="EMBL" id="PHQ30353.1"/>
    </source>
</evidence>
<dbReference type="PANTHER" id="PTHR47234:SF3">
    <property type="entry name" value="SECRETIN_TONB SHORT N-TERMINAL DOMAIN-CONTAINING PROTEIN"/>
    <property type="match status" value="1"/>
</dbReference>
<dbReference type="OrthoDB" id="9805434at2"/>
<dbReference type="InterPro" id="IPR012910">
    <property type="entry name" value="Plug_dom"/>
</dbReference>
<dbReference type="Gene3D" id="2.40.170.20">
    <property type="entry name" value="TonB-dependent receptor, beta-barrel domain"/>
    <property type="match status" value="1"/>
</dbReference>
<organism evidence="12 13">
    <name type="scientific">Leeuwenhoekiella nanhaiensis</name>
    <dbReference type="NCBI Taxonomy" id="1655491"/>
    <lineage>
        <taxon>Bacteria</taxon>
        <taxon>Pseudomonadati</taxon>
        <taxon>Bacteroidota</taxon>
        <taxon>Flavobacteriia</taxon>
        <taxon>Flavobacteriales</taxon>
        <taxon>Flavobacteriaceae</taxon>
        <taxon>Leeuwenhoekiella</taxon>
    </lineage>
</organism>
<dbReference type="InterPro" id="IPR000531">
    <property type="entry name" value="Beta-barrel_TonB"/>
</dbReference>
<evidence type="ECO:0000259" key="10">
    <source>
        <dbReference type="Pfam" id="PF00593"/>
    </source>
</evidence>
<dbReference type="EMBL" id="NQXA01000002">
    <property type="protein sequence ID" value="PHQ30353.1"/>
    <property type="molecule type" value="Genomic_DNA"/>
</dbReference>
<feature type="domain" description="TonB-dependent receptor-like beta-barrel" evidence="10">
    <location>
        <begin position="475"/>
        <end position="916"/>
    </location>
</feature>
<reference evidence="12 13" key="1">
    <citation type="submission" date="2017-08" db="EMBL/GenBank/DDBJ databases">
        <title>The whole genome shortgun sequences of strain Leeuwenhoekiella nanhaiensis G18 from the South China Sea.</title>
        <authorList>
            <person name="Liu Q."/>
        </authorList>
    </citation>
    <scope>NUCLEOTIDE SEQUENCE [LARGE SCALE GENOMIC DNA]</scope>
    <source>
        <strain evidence="12 13">G18</strain>
    </source>
</reference>
<comment type="caution">
    <text evidence="12">The sequence shown here is derived from an EMBL/GenBank/DDBJ whole genome shotgun (WGS) entry which is preliminary data.</text>
</comment>
<dbReference type="InterPro" id="IPR037066">
    <property type="entry name" value="Plug_dom_sf"/>
</dbReference>
<dbReference type="SUPFAM" id="SSF49464">
    <property type="entry name" value="Carboxypeptidase regulatory domain-like"/>
    <property type="match status" value="1"/>
</dbReference>
<evidence type="ECO:0000256" key="4">
    <source>
        <dbReference type="ARBA" id="ARBA00022692"/>
    </source>
</evidence>
<dbReference type="PROSITE" id="PS52016">
    <property type="entry name" value="TONB_DEPENDENT_REC_3"/>
    <property type="match status" value="1"/>
</dbReference>
<dbReference type="AlphaFoldDB" id="A0A2G1VU93"/>
<protein>
    <submittedName>
        <fullName evidence="12">TonB-dependent receptor</fullName>
    </submittedName>
</protein>
<evidence type="ECO:0000256" key="8">
    <source>
        <dbReference type="PROSITE-ProRule" id="PRU01360"/>
    </source>
</evidence>
<dbReference type="RefSeq" id="WP_099645186.1">
    <property type="nucleotide sequence ID" value="NZ_KZ319288.1"/>
</dbReference>
<keyword evidence="4 8" id="KW-0812">Transmembrane</keyword>
<keyword evidence="3 8" id="KW-1134">Transmembrane beta strand</keyword>
<dbReference type="InterPro" id="IPR008969">
    <property type="entry name" value="CarboxyPept-like_regulatory"/>
</dbReference>
<gene>
    <name evidence="12" type="ORF">CJ305_05145</name>
</gene>
<evidence type="ECO:0000256" key="9">
    <source>
        <dbReference type="RuleBase" id="RU003357"/>
    </source>
</evidence>
<dbReference type="InterPro" id="IPR039426">
    <property type="entry name" value="TonB-dep_rcpt-like"/>
</dbReference>
<keyword evidence="2 8" id="KW-0813">Transport</keyword>
<dbReference type="PANTHER" id="PTHR47234">
    <property type="match status" value="1"/>
</dbReference>
<dbReference type="Pfam" id="PF00593">
    <property type="entry name" value="TonB_dep_Rec_b-barrel"/>
    <property type="match status" value="1"/>
</dbReference>
<keyword evidence="12" id="KW-0675">Receptor</keyword>
<accession>A0A2G1VU93</accession>
<keyword evidence="6 8" id="KW-0472">Membrane</keyword>
<evidence type="ECO:0000259" key="11">
    <source>
        <dbReference type="Pfam" id="PF07715"/>
    </source>
</evidence>
<keyword evidence="5 9" id="KW-0798">TonB box</keyword>
<evidence type="ECO:0000256" key="3">
    <source>
        <dbReference type="ARBA" id="ARBA00022452"/>
    </source>
</evidence>
<keyword evidence="13" id="KW-1185">Reference proteome</keyword>
<dbReference type="SUPFAM" id="SSF56935">
    <property type="entry name" value="Porins"/>
    <property type="match status" value="1"/>
</dbReference>
<dbReference type="Gene3D" id="2.60.40.1120">
    <property type="entry name" value="Carboxypeptidase-like, regulatory domain"/>
    <property type="match status" value="1"/>
</dbReference>
<evidence type="ECO:0000256" key="2">
    <source>
        <dbReference type="ARBA" id="ARBA00022448"/>
    </source>
</evidence>
<dbReference type="Proteomes" id="UP000229433">
    <property type="component" value="Unassembled WGS sequence"/>
</dbReference>
<dbReference type="InterPro" id="IPR036942">
    <property type="entry name" value="Beta-barrel_TonB_sf"/>
</dbReference>
<dbReference type="Gene3D" id="2.170.130.10">
    <property type="entry name" value="TonB-dependent receptor, plug domain"/>
    <property type="match status" value="1"/>
</dbReference>